<accession>A0A812T4A4</accession>
<comment type="caution">
    <text evidence="1">The sequence shown here is derived from an EMBL/GenBank/DDBJ whole genome shotgun (WGS) entry which is preliminary data.</text>
</comment>
<proteinExistence type="predicted"/>
<evidence type="ECO:0000313" key="2">
    <source>
        <dbReference type="Proteomes" id="UP000649617"/>
    </source>
</evidence>
<name>A0A812T4A4_SYMPI</name>
<dbReference type="EMBL" id="CAJNIZ010028447">
    <property type="protein sequence ID" value="CAE7508306.1"/>
    <property type="molecule type" value="Genomic_DNA"/>
</dbReference>
<dbReference type="OrthoDB" id="422493at2759"/>
<reference evidence="1" key="1">
    <citation type="submission" date="2021-02" db="EMBL/GenBank/DDBJ databases">
        <authorList>
            <person name="Dougan E. K."/>
            <person name="Rhodes N."/>
            <person name="Thang M."/>
            <person name="Chan C."/>
        </authorList>
    </citation>
    <scope>NUCLEOTIDE SEQUENCE</scope>
</reference>
<organism evidence="1 2">
    <name type="scientific">Symbiodinium pilosum</name>
    <name type="common">Dinoflagellate</name>
    <dbReference type="NCBI Taxonomy" id="2952"/>
    <lineage>
        <taxon>Eukaryota</taxon>
        <taxon>Sar</taxon>
        <taxon>Alveolata</taxon>
        <taxon>Dinophyceae</taxon>
        <taxon>Suessiales</taxon>
        <taxon>Symbiodiniaceae</taxon>
        <taxon>Symbiodinium</taxon>
    </lineage>
</organism>
<keyword evidence="2" id="KW-1185">Reference proteome</keyword>
<gene>
    <name evidence="1" type="primary">mycA</name>
    <name evidence="1" type="ORF">SPIL2461_LOCUS13194</name>
</gene>
<dbReference type="Proteomes" id="UP000649617">
    <property type="component" value="Unassembled WGS sequence"/>
</dbReference>
<sequence length="216" mass="24780">MNKIPKLSPQALPRYWVCCFSVNQHSTICGENLTGDKDPVTGLQHPTCFCNLPKTLNQTPPLDDTGKSISCELNKFDSMMSYLACRHELQQVIAIDASFCLFQRAWCIAELVEAHKNMIPQHLKVFSRSKLYGTEEQLRDLRVQDMKATRSEDVDEILCKIPDKDAFNQFLQHLIFDTGGLLDQWHRGDASQQMGGVGRLLKWSRSGFDIWPLWEY</sequence>
<dbReference type="AlphaFoldDB" id="A0A812T4A4"/>
<protein>
    <submittedName>
        <fullName evidence="1">MycA protein</fullName>
    </submittedName>
</protein>
<evidence type="ECO:0000313" key="1">
    <source>
        <dbReference type="EMBL" id="CAE7508306.1"/>
    </source>
</evidence>